<reference evidence="1" key="1">
    <citation type="journal article" date="2015" name="Nature">
        <title>Complex archaea that bridge the gap between prokaryotes and eukaryotes.</title>
        <authorList>
            <person name="Spang A."/>
            <person name="Saw J.H."/>
            <person name="Jorgensen S.L."/>
            <person name="Zaremba-Niedzwiedzka K."/>
            <person name="Martijn J."/>
            <person name="Lind A.E."/>
            <person name="van Eijk R."/>
            <person name="Schleper C."/>
            <person name="Guy L."/>
            <person name="Ettema T.J."/>
        </authorList>
    </citation>
    <scope>NUCLEOTIDE SEQUENCE</scope>
</reference>
<dbReference type="EMBL" id="LAZR01000483">
    <property type="protein sequence ID" value="KKN67138.1"/>
    <property type="molecule type" value="Genomic_DNA"/>
</dbReference>
<proteinExistence type="predicted"/>
<evidence type="ECO:0000313" key="1">
    <source>
        <dbReference type="EMBL" id="KKN67138.1"/>
    </source>
</evidence>
<organism evidence="1">
    <name type="scientific">marine sediment metagenome</name>
    <dbReference type="NCBI Taxonomy" id="412755"/>
    <lineage>
        <taxon>unclassified sequences</taxon>
        <taxon>metagenomes</taxon>
        <taxon>ecological metagenomes</taxon>
    </lineage>
</organism>
<gene>
    <name evidence="1" type="ORF">LCGC14_0464850</name>
</gene>
<sequence length="57" mass="7095">MNTIKLKAFDCLRCKWEWIPRTKERSRVCPKCKSPYWDIKRNRLDKRGKSIVNKRKW</sequence>
<accession>A0A0F9VMW3</accession>
<evidence type="ECO:0008006" key="2">
    <source>
        <dbReference type="Google" id="ProtNLM"/>
    </source>
</evidence>
<comment type="caution">
    <text evidence="1">The sequence shown here is derived from an EMBL/GenBank/DDBJ whole genome shotgun (WGS) entry which is preliminary data.</text>
</comment>
<name>A0A0F9VMW3_9ZZZZ</name>
<protein>
    <recommendedName>
        <fullName evidence="2">Rubredoxin-like domain-containing protein</fullName>
    </recommendedName>
</protein>
<dbReference type="AlphaFoldDB" id="A0A0F9VMW3"/>